<sequence>MGPYWYSSGWNYRTYIAYIVGIVPNFYGFLGVFGIHVTTSATRMYYFAYPMGLALSFGTYYALCKINPIPDSRMGQEWYEPDVLPSVYMDGTSDGNQIGEVLGVLKLQGDGSEGVSGNVHLRVLTRGELEV</sequence>
<evidence type="ECO:0000313" key="8">
    <source>
        <dbReference type="Proteomes" id="UP000319663"/>
    </source>
</evidence>
<dbReference type="GO" id="GO:0015205">
    <property type="term" value="F:nucleobase transmembrane transporter activity"/>
    <property type="evidence" value="ECO:0007669"/>
    <property type="project" value="TreeGrafter"/>
</dbReference>
<protein>
    <submittedName>
        <fullName evidence="7">Uncharacterized protein</fullName>
    </submittedName>
</protein>
<dbReference type="Pfam" id="PF02133">
    <property type="entry name" value="Transp_cyt_pur"/>
    <property type="match status" value="1"/>
</dbReference>
<comment type="subcellular location">
    <subcellularLocation>
        <location evidence="1">Membrane</location>
        <topology evidence="1">Multi-pass membrane protein</topology>
    </subcellularLocation>
</comment>
<keyword evidence="8" id="KW-1185">Reference proteome</keyword>
<dbReference type="InterPro" id="IPR001248">
    <property type="entry name" value="Pur-cyt_permease"/>
</dbReference>
<gene>
    <name evidence="7" type="ORF">MPDQ_006114</name>
</gene>
<dbReference type="EMBL" id="VIFY01000005">
    <property type="protein sequence ID" value="TQB76934.1"/>
    <property type="molecule type" value="Genomic_DNA"/>
</dbReference>
<feature type="transmembrane region" description="Helical" evidence="6">
    <location>
        <begin position="15"/>
        <end position="37"/>
    </location>
</feature>
<evidence type="ECO:0000256" key="5">
    <source>
        <dbReference type="ARBA" id="ARBA00023136"/>
    </source>
</evidence>
<evidence type="ECO:0000256" key="6">
    <source>
        <dbReference type="SAM" id="Phobius"/>
    </source>
</evidence>
<name>A0A507R5D0_MONPU</name>
<evidence type="ECO:0000256" key="4">
    <source>
        <dbReference type="ARBA" id="ARBA00022989"/>
    </source>
</evidence>
<comment type="caution">
    <text evidence="7">The sequence shown here is derived from an EMBL/GenBank/DDBJ whole genome shotgun (WGS) entry which is preliminary data.</text>
</comment>
<keyword evidence="5 6" id="KW-0472">Membrane</keyword>
<comment type="similarity">
    <text evidence="2">Belongs to the purine-cytosine permease (2.A.39) family.</text>
</comment>
<dbReference type="InterPro" id="IPR045225">
    <property type="entry name" value="Uracil/uridine/allantoin_perm"/>
</dbReference>
<proteinExistence type="inferred from homology"/>
<dbReference type="AlphaFoldDB" id="A0A507R5D0"/>
<dbReference type="PANTHER" id="PTHR30618:SF1">
    <property type="entry name" value="URIDINE PERMEASE"/>
    <property type="match status" value="1"/>
</dbReference>
<dbReference type="Proteomes" id="UP000319663">
    <property type="component" value="Unassembled WGS sequence"/>
</dbReference>
<dbReference type="PANTHER" id="PTHR30618">
    <property type="entry name" value="NCS1 FAMILY PURINE/PYRIMIDINE TRANSPORTER"/>
    <property type="match status" value="1"/>
</dbReference>
<reference evidence="7 8" key="1">
    <citation type="submission" date="2019-06" db="EMBL/GenBank/DDBJ databases">
        <title>Wine fermentation using esterase from Monascus purpureus.</title>
        <authorList>
            <person name="Geng C."/>
            <person name="Zhang Y."/>
        </authorList>
    </citation>
    <scope>NUCLEOTIDE SEQUENCE [LARGE SCALE GENOMIC DNA]</scope>
    <source>
        <strain evidence="7">HQ1</strain>
    </source>
</reference>
<evidence type="ECO:0000256" key="3">
    <source>
        <dbReference type="ARBA" id="ARBA00022692"/>
    </source>
</evidence>
<evidence type="ECO:0000256" key="1">
    <source>
        <dbReference type="ARBA" id="ARBA00004141"/>
    </source>
</evidence>
<accession>A0A507R5D0</accession>
<keyword evidence="3 6" id="KW-0812">Transmembrane</keyword>
<evidence type="ECO:0000313" key="7">
    <source>
        <dbReference type="EMBL" id="TQB76934.1"/>
    </source>
</evidence>
<evidence type="ECO:0000256" key="2">
    <source>
        <dbReference type="ARBA" id="ARBA00008974"/>
    </source>
</evidence>
<feature type="transmembrane region" description="Helical" evidence="6">
    <location>
        <begin position="44"/>
        <end position="63"/>
    </location>
</feature>
<dbReference type="Gene3D" id="1.10.4160.10">
    <property type="entry name" value="Hydantoin permease"/>
    <property type="match status" value="1"/>
</dbReference>
<dbReference type="GO" id="GO:0005886">
    <property type="term" value="C:plasma membrane"/>
    <property type="evidence" value="ECO:0007669"/>
    <property type="project" value="TreeGrafter"/>
</dbReference>
<keyword evidence="4 6" id="KW-1133">Transmembrane helix</keyword>
<organism evidence="7 8">
    <name type="scientific">Monascus purpureus</name>
    <name type="common">Red mold</name>
    <name type="synonym">Monascus anka</name>
    <dbReference type="NCBI Taxonomy" id="5098"/>
    <lineage>
        <taxon>Eukaryota</taxon>
        <taxon>Fungi</taxon>
        <taxon>Dikarya</taxon>
        <taxon>Ascomycota</taxon>
        <taxon>Pezizomycotina</taxon>
        <taxon>Eurotiomycetes</taxon>
        <taxon>Eurotiomycetidae</taxon>
        <taxon>Eurotiales</taxon>
        <taxon>Aspergillaceae</taxon>
        <taxon>Monascus</taxon>
    </lineage>
</organism>